<evidence type="ECO:0000256" key="1">
    <source>
        <dbReference type="SAM" id="MobiDB-lite"/>
    </source>
</evidence>
<accession>A0A091DB31</accession>
<keyword evidence="3" id="KW-1185">Reference proteome</keyword>
<reference evidence="2 3" key="1">
    <citation type="submission" date="2013-11" db="EMBL/GenBank/DDBJ databases">
        <title>The Damaraland mole rat (Fukomys damarensis) genome and evolution of African mole rats.</title>
        <authorList>
            <person name="Gladyshev V.N."/>
            <person name="Fang X."/>
        </authorList>
    </citation>
    <scope>NUCLEOTIDE SEQUENCE [LARGE SCALE GENOMIC DNA]</scope>
    <source>
        <tissue evidence="2">Liver</tissue>
    </source>
</reference>
<proteinExistence type="predicted"/>
<protein>
    <submittedName>
        <fullName evidence="2">Uncharacterized protein</fullName>
    </submittedName>
</protein>
<evidence type="ECO:0000313" key="2">
    <source>
        <dbReference type="EMBL" id="KFO27678.1"/>
    </source>
</evidence>
<dbReference type="AlphaFoldDB" id="A0A091DB31"/>
<evidence type="ECO:0000313" key="3">
    <source>
        <dbReference type="Proteomes" id="UP000028990"/>
    </source>
</evidence>
<sequence>MLMVKIRASLMKAAAVPSDSETPSSSSSENSPVPIRKTNHSKLLLENQQAKIFPFSSFYDCWTTEAWVTEGQETLTVDPSNGIRHVFSSENNTKATQELGGIVARNLTSGLECDCNARLDLRAGKRVNLEKEEEEKKDEDEEVGEFLPGPIMHILPNVVLICHTFTPTGSSLHLTLSPARQAPTPTSH</sequence>
<gene>
    <name evidence="2" type="ORF">H920_10940</name>
</gene>
<name>A0A091DB31_FUKDA</name>
<dbReference type="EMBL" id="KN122870">
    <property type="protein sequence ID" value="KFO27678.1"/>
    <property type="molecule type" value="Genomic_DNA"/>
</dbReference>
<organism evidence="2 3">
    <name type="scientific">Fukomys damarensis</name>
    <name type="common">Damaraland mole rat</name>
    <name type="synonym">Cryptomys damarensis</name>
    <dbReference type="NCBI Taxonomy" id="885580"/>
    <lineage>
        <taxon>Eukaryota</taxon>
        <taxon>Metazoa</taxon>
        <taxon>Chordata</taxon>
        <taxon>Craniata</taxon>
        <taxon>Vertebrata</taxon>
        <taxon>Euteleostomi</taxon>
        <taxon>Mammalia</taxon>
        <taxon>Eutheria</taxon>
        <taxon>Euarchontoglires</taxon>
        <taxon>Glires</taxon>
        <taxon>Rodentia</taxon>
        <taxon>Hystricomorpha</taxon>
        <taxon>Bathyergidae</taxon>
        <taxon>Fukomys</taxon>
    </lineage>
</organism>
<feature type="region of interest" description="Disordered" evidence="1">
    <location>
        <begin position="15"/>
        <end position="35"/>
    </location>
</feature>
<dbReference type="Proteomes" id="UP000028990">
    <property type="component" value="Unassembled WGS sequence"/>
</dbReference>
<feature type="compositionally biased region" description="Low complexity" evidence="1">
    <location>
        <begin position="16"/>
        <end position="34"/>
    </location>
</feature>